<sequence>MGEAGMVPSRDGVRLVTDDIAMITRANVNCYLVDAADGPVLVDAGLPGSWSLVRKALTRFGHRPGDLTAVLLTHAHFDHVGLCRTLQREHGVPVLVHDADAPLLRRPYRYAHESVRLKYPLRYPASLPGLARMVGAGALGVRGVDADGDLSGSSGALGRFASVFSPGHTFGHCALRYSSSQGGAPVDVLFAGDALVTYDPYTGKRGPRTVARAATADADLGFRSLDDLARTRAALLLPGHGAPDVRGAARAVSEARRVGVD</sequence>
<name>A0ABN3B712_9MICO</name>
<organism evidence="2 3">
    <name type="scientific">Leucobacter alluvii</name>
    <dbReference type="NCBI Taxonomy" id="340321"/>
    <lineage>
        <taxon>Bacteria</taxon>
        <taxon>Bacillati</taxon>
        <taxon>Actinomycetota</taxon>
        <taxon>Actinomycetes</taxon>
        <taxon>Micrococcales</taxon>
        <taxon>Microbacteriaceae</taxon>
        <taxon>Leucobacter</taxon>
    </lineage>
</organism>
<dbReference type="Pfam" id="PF00753">
    <property type="entry name" value="Lactamase_B"/>
    <property type="match status" value="1"/>
</dbReference>
<feature type="domain" description="Metallo-beta-lactamase" evidence="1">
    <location>
        <begin position="27"/>
        <end position="240"/>
    </location>
</feature>
<dbReference type="InterPro" id="IPR050855">
    <property type="entry name" value="NDM-1-like"/>
</dbReference>
<evidence type="ECO:0000259" key="1">
    <source>
        <dbReference type="SMART" id="SM00849"/>
    </source>
</evidence>
<accession>A0ABN3B712</accession>
<dbReference type="InterPro" id="IPR001279">
    <property type="entry name" value="Metallo-B-lactamas"/>
</dbReference>
<dbReference type="Proteomes" id="UP001501084">
    <property type="component" value="Unassembled WGS sequence"/>
</dbReference>
<dbReference type="SUPFAM" id="SSF56281">
    <property type="entry name" value="Metallo-hydrolase/oxidoreductase"/>
    <property type="match status" value="1"/>
</dbReference>
<dbReference type="InterPro" id="IPR036866">
    <property type="entry name" value="RibonucZ/Hydroxyglut_hydro"/>
</dbReference>
<evidence type="ECO:0000313" key="2">
    <source>
        <dbReference type="EMBL" id="GAA2189247.1"/>
    </source>
</evidence>
<dbReference type="Gene3D" id="3.60.15.10">
    <property type="entry name" value="Ribonuclease Z/Hydroxyacylglutathione hydrolase-like"/>
    <property type="match status" value="1"/>
</dbReference>
<reference evidence="2 3" key="1">
    <citation type="journal article" date="2019" name="Int. J. Syst. Evol. Microbiol.">
        <title>The Global Catalogue of Microorganisms (GCM) 10K type strain sequencing project: providing services to taxonomists for standard genome sequencing and annotation.</title>
        <authorList>
            <consortium name="The Broad Institute Genomics Platform"/>
            <consortium name="The Broad Institute Genome Sequencing Center for Infectious Disease"/>
            <person name="Wu L."/>
            <person name="Ma J."/>
        </authorList>
    </citation>
    <scope>NUCLEOTIDE SEQUENCE [LARGE SCALE GENOMIC DNA]</scope>
    <source>
        <strain evidence="2 3">JCM 14919</strain>
    </source>
</reference>
<dbReference type="RefSeq" id="WP_346058326.1">
    <property type="nucleotide sequence ID" value="NZ_BAAAOP010000010.1"/>
</dbReference>
<dbReference type="PANTHER" id="PTHR42951:SF17">
    <property type="entry name" value="METALLO-BETA-LACTAMASE DOMAIN-CONTAINING PROTEIN"/>
    <property type="match status" value="1"/>
</dbReference>
<protein>
    <submittedName>
        <fullName evidence="2">MBL fold metallo-hydrolase</fullName>
    </submittedName>
</protein>
<gene>
    <name evidence="2" type="ORF">GCM10009786_21610</name>
</gene>
<comment type="caution">
    <text evidence="2">The sequence shown here is derived from an EMBL/GenBank/DDBJ whole genome shotgun (WGS) entry which is preliminary data.</text>
</comment>
<keyword evidence="3" id="KW-1185">Reference proteome</keyword>
<dbReference type="SMART" id="SM00849">
    <property type="entry name" value="Lactamase_B"/>
    <property type="match status" value="1"/>
</dbReference>
<dbReference type="EMBL" id="BAAAOP010000010">
    <property type="protein sequence ID" value="GAA2189247.1"/>
    <property type="molecule type" value="Genomic_DNA"/>
</dbReference>
<dbReference type="PANTHER" id="PTHR42951">
    <property type="entry name" value="METALLO-BETA-LACTAMASE DOMAIN-CONTAINING"/>
    <property type="match status" value="1"/>
</dbReference>
<dbReference type="CDD" id="cd07721">
    <property type="entry name" value="yflN-like_MBL-fold"/>
    <property type="match status" value="1"/>
</dbReference>
<evidence type="ECO:0000313" key="3">
    <source>
        <dbReference type="Proteomes" id="UP001501084"/>
    </source>
</evidence>
<proteinExistence type="predicted"/>